<dbReference type="OMA" id="KWNSGDN"/>
<keyword evidence="1" id="KW-0812">Transmembrane</keyword>
<dbReference type="EMBL" id="OU594953">
    <property type="protein sequence ID" value="CAG9279715.1"/>
    <property type="molecule type" value="Genomic_DNA"/>
</dbReference>
<keyword evidence="1" id="KW-1133">Transmembrane helix</keyword>
<gene>
    <name evidence="2" type="ORF">PTTT1_LOCUS10969</name>
</gene>
<dbReference type="Proteomes" id="UP000836788">
    <property type="component" value="Chromosome 12"/>
</dbReference>
<reference evidence="2" key="1">
    <citation type="submission" date="2022-02" db="EMBL/GenBank/DDBJ databases">
        <authorList>
            <person name="Giguere J D."/>
        </authorList>
    </citation>
    <scope>NUCLEOTIDE SEQUENCE</scope>
    <source>
        <strain evidence="2">CCAP 1055/1</strain>
    </source>
</reference>
<organism evidence="2">
    <name type="scientific">Phaeodactylum tricornutum</name>
    <name type="common">Diatom</name>
    <dbReference type="NCBI Taxonomy" id="2850"/>
    <lineage>
        <taxon>Eukaryota</taxon>
        <taxon>Sar</taxon>
        <taxon>Stramenopiles</taxon>
        <taxon>Ochrophyta</taxon>
        <taxon>Bacillariophyta</taxon>
        <taxon>Bacillariophyceae</taxon>
        <taxon>Bacillariophycidae</taxon>
        <taxon>Naviculales</taxon>
        <taxon>Phaeodactylaceae</taxon>
        <taxon>Phaeodactylum</taxon>
    </lineage>
</organism>
<evidence type="ECO:0000256" key="1">
    <source>
        <dbReference type="SAM" id="Phobius"/>
    </source>
</evidence>
<keyword evidence="1" id="KW-0472">Membrane</keyword>
<accession>A0A8J9S2G5</accession>
<feature type="transmembrane region" description="Helical" evidence="1">
    <location>
        <begin position="63"/>
        <end position="81"/>
    </location>
</feature>
<evidence type="ECO:0000313" key="2">
    <source>
        <dbReference type="EMBL" id="CAG9279715.1"/>
    </source>
</evidence>
<proteinExistence type="predicted"/>
<sequence length="188" mass="20534">MVVAFAPYYHASPAARSVTSEIIRRLPMDYSQSFWIAQQSTVVEPVLPSGSTFEPVIPEMSTLAGFGSIVVLCILACYVWANQVVPVSRTNLAISKKNGEVRMYLDELRDGASNTTEANDGREFERWMFTDWLEKPAGKGGRQKEPAIPVLKDAKWNSGDNPVLAASALIGAGVIFTALTERVVSLIP</sequence>
<name>A0A8J9S2G5_PHATR</name>
<protein>
    <submittedName>
        <fullName evidence="2">Uncharacterized protein</fullName>
    </submittedName>
</protein>
<dbReference type="AlphaFoldDB" id="A0A8J9S2G5"/>